<dbReference type="CDD" id="cd00082">
    <property type="entry name" value="HisKA"/>
    <property type="match status" value="1"/>
</dbReference>
<evidence type="ECO:0000256" key="3">
    <source>
        <dbReference type="ARBA" id="ARBA00022553"/>
    </source>
</evidence>
<dbReference type="InterPro" id="IPR003661">
    <property type="entry name" value="HisK_dim/P_dom"/>
</dbReference>
<dbReference type="SMART" id="SM00086">
    <property type="entry name" value="PAC"/>
    <property type="match status" value="5"/>
</dbReference>
<dbReference type="Pfam" id="PF08447">
    <property type="entry name" value="PAS_3"/>
    <property type="match status" value="4"/>
</dbReference>
<feature type="domain" description="PAS" evidence="8">
    <location>
        <begin position="434"/>
        <end position="508"/>
    </location>
</feature>
<dbReference type="Pfam" id="PF13426">
    <property type="entry name" value="PAS_9"/>
    <property type="match status" value="1"/>
</dbReference>
<feature type="domain" description="PAC" evidence="9">
    <location>
        <begin position="640"/>
        <end position="693"/>
    </location>
</feature>
<dbReference type="SMART" id="SM00091">
    <property type="entry name" value="PAS"/>
    <property type="match status" value="5"/>
</dbReference>
<keyword evidence="11" id="KW-1185">Reference proteome</keyword>
<keyword evidence="5" id="KW-0418">Kinase</keyword>
<dbReference type="AlphaFoldDB" id="A0A098LE65"/>
<dbReference type="eggNOG" id="COG2202">
    <property type="taxonomic scope" value="Bacteria"/>
</dbReference>
<evidence type="ECO:0000259" key="8">
    <source>
        <dbReference type="PROSITE" id="PS50112"/>
    </source>
</evidence>
<evidence type="ECO:0000256" key="1">
    <source>
        <dbReference type="ARBA" id="ARBA00000085"/>
    </source>
</evidence>
<feature type="coiled-coil region" evidence="6">
    <location>
        <begin position="681"/>
        <end position="736"/>
    </location>
</feature>
<dbReference type="InterPro" id="IPR001610">
    <property type="entry name" value="PAC"/>
</dbReference>
<keyword evidence="3" id="KW-0597">Phosphoprotein</keyword>
<feature type="domain" description="PAS" evidence="8">
    <location>
        <begin position="880"/>
        <end position="918"/>
    </location>
</feature>
<dbReference type="PROSITE" id="PS50112">
    <property type="entry name" value="PAS"/>
    <property type="match status" value="4"/>
</dbReference>
<feature type="domain" description="PAS" evidence="8">
    <location>
        <begin position="174"/>
        <end position="245"/>
    </location>
</feature>
<dbReference type="InterPro" id="IPR005467">
    <property type="entry name" value="His_kinase_dom"/>
</dbReference>
<protein>
    <recommendedName>
        <fullName evidence="2">histidine kinase</fullName>
        <ecNumber evidence="2">2.7.13.3</ecNumber>
    </recommendedName>
</protein>
<dbReference type="InterPro" id="IPR004358">
    <property type="entry name" value="Sig_transdc_His_kin-like_C"/>
</dbReference>
<dbReference type="Gene3D" id="3.30.565.10">
    <property type="entry name" value="Histidine kinase-like ATPase, C-terminal domain"/>
    <property type="match status" value="1"/>
</dbReference>
<reference evidence="10 11" key="1">
    <citation type="submission" date="2014-09" db="EMBL/GenBank/DDBJ databases">
        <title>Sporocytophaga myxococcoides PG-01 genome sequencing.</title>
        <authorList>
            <person name="Liu L."/>
            <person name="Gao P.J."/>
            <person name="Chen G.J."/>
            <person name="Wang L.S."/>
        </authorList>
    </citation>
    <scope>NUCLEOTIDE SEQUENCE [LARGE SCALE GENOMIC DNA]</scope>
    <source>
        <strain evidence="10 11">PG-01</strain>
    </source>
</reference>
<dbReference type="PANTHER" id="PTHR43304:SF1">
    <property type="entry name" value="PAC DOMAIN-CONTAINING PROTEIN"/>
    <property type="match status" value="1"/>
</dbReference>
<comment type="caution">
    <text evidence="10">The sequence shown here is derived from an EMBL/GenBank/DDBJ whole genome shotgun (WGS) entry which is preliminary data.</text>
</comment>
<dbReference type="CDD" id="cd00130">
    <property type="entry name" value="PAS"/>
    <property type="match status" value="4"/>
</dbReference>
<dbReference type="InterPro" id="IPR036097">
    <property type="entry name" value="HisK_dim/P_sf"/>
</dbReference>
<evidence type="ECO:0000256" key="4">
    <source>
        <dbReference type="ARBA" id="ARBA00022679"/>
    </source>
</evidence>
<dbReference type="Pfam" id="PF02518">
    <property type="entry name" value="HATPase_c"/>
    <property type="match status" value="1"/>
</dbReference>
<feature type="domain" description="PAC" evidence="9">
    <location>
        <begin position="380"/>
        <end position="433"/>
    </location>
</feature>
<feature type="domain" description="PAS" evidence="8">
    <location>
        <begin position="301"/>
        <end position="377"/>
    </location>
</feature>
<keyword evidence="6" id="KW-0175">Coiled coil</keyword>
<dbReference type="SMART" id="SM00387">
    <property type="entry name" value="HATPase_c"/>
    <property type="match status" value="1"/>
</dbReference>
<dbReference type="InterPro" id="IPR035965">
    <property type="entry name" value="PAS-like_dom_sf"/>
</dbReference>
<dbReference type="STRING" id="153721.MYP_1731"/>
<feature type="domain" description="PAC" evidence="9">
    <location>
        <begin position="248"/>
        <end position="300"/>
    </location>
</feature>
<dbReference type="PROSITE" id="PS50109">
    <property type="entry name" value="HIS_KIN"/>
    <property type="match status" value="1"/>
</dbReference>
<dbReference type="InterPro" id="IPR003594">
    <property type="entry name" value="HATPase_dom"/>
</dbReference>
<evidence type="ECO:0000256" key="5">
    <source>
        <dbReference type="ARBA" id="ARBA00022777"/>
    </source>
</evidence>
<dbReference type="InterPro" id="IPR000700">
    <property type="entry name" value="PAS-assoc_C"/>
</dbReference>
<evidence type="ECO:0000313" key="11">
    <source>
        <dbReference type="Proteomes" id="UP000030185"/>
    </source>
</evidence>
<dbReference type="Gene3D" id="3.30.450.20">
    <property type="entry name" value="PAS domain"/>
    <property type="match status" value="6"/>
</dbReference>
<dbReference type="RefSeq" id="WP_052430035.1">
    <property type="nucleotide sequence ID" value="NZ_BBLT01000003.1"/>
</dbReference>
<dbReference type="Proteomes" id="UP000030185">
    <property type="component" value="Unassembled WGS sequence"/>
</dbReference>
<dbReference type="InterPro" id="IPR052162">
    <property type="entry name" value="Sensor_kinase/Photoreceptor"/>
</dbReference>
<dbReference type="SUPFAM" id="SSF55785">
    <property type="entry name" value="PYP-like sensor domain (PAS domain)"/>
    <property type="match status" value="6"/>
</dbReference>
<dbReference type="GO" id="GO:0000155">
    <property type="term" value="F:phosphorelay sensor kinase activity"/>
    <property type="evidence" value="ECO:0007669"/>
    <property type="project" value="InterPro"/>
</dbReference>
<evidence type="ECO:0000313" key="10">
    <source>
        <dbReference type="EMBL" id="GAL84503.1"/>
    </source>
</evidence>
<evidence type="ECO:0000256" key="6">
    <source>
        <dbReference type="SAM" id="Coils"/>
    </source>
</evidence>
<evidence type="ECO:0000259" key="9">
    <source>
        <dbReference type="PROSITE" id="PS50113"/>
    </source>
</evidence>
<dbReference type="eggNOG" id="COG4251">
    <property type="taxonomic scope" value="Bacteria"/>
</dbReference>
<dbReference type="EMBL" id="BBLT01000003">
    <property type="protein sequence ID" value="GAL84503.1"/>
    <property type="molecule type" value="Genomic_DNA"/>
</dbReference>
<organism evidence="10 11">
    <name type="scientific">Sporocytophaga myxococcoides</name>
    <dbReference type="NCBI Taxonomy" id="153721"/>
    <lineage>
        <taxon>Bacteria</taxon>
        <taxon>Pseudomonadati</taxon>
        <taxon>Bacteroidota</taxon>
        <taxon>Cytophagia</taxon>
        <taxon>Cytophagales</taxon>
        <taxon>Cytophagaceae</taxon>
        <taxon>Sporocytophaga</taxon>
    </lineage>
</organism>
<dbReference type="PROSITE" id="PS50113">
    <property type="entry name" value="PAC"/>
    <property type="match status" value="5"/>
</dbReference>
<comment type="catalytic activity">
    <reaction evidence="1">
        <text>ATP + protein L-histidine = ADP + protein N-phospho-L-histidine.</text>
        <dbReference type="EC" id="2.7.13.3"/>
    </reaction>
</comment>
<dbReference type="SMART" id="SM00388">
    <property type="entry name" value="HisKA"/>
    <property type="match status" value="1"/>
</dbReference>
<dbReference type="Gene3D" id="1.10.287.130">
    <property type="match status" value="1"/>
</dbReference>
<feature type="domain" description="PAC" evidence="9">
    <location>
        <begin position="513"/>
        <end position="566"/>
    </location>
</feature>
<evidence type="ECO:0000259" key="7">
    <source>
        <dbReference type="PROSITE" id="PS50109"/>
    </source>
</evidence>
<dbReference type="InterPro" id="IPR000014">
    <property type="entry name" value="PAS"/>
</dbReference>
<feature type="domain" description="Histidine kinase" evidence="7">
    <location>
        <begin position="1022"/>
        <end position="1235"/>
    </location>
</feature>
<dbReference type="PANTHER" id="PTHR43304">
    <property type="entry name" value="PHYTOCHROME-LIKE PROTEIN CPH1"/>
    <property type="match status" value="1"/>
</dbReference>
<dbReference type="EC" id="2.7.13.3" evidence="2"/>
<accession>A0A098LE65</accession>
<evidence type="ECO:0000256" key="2">
    <source>
        <dbReference type="ARBA" id="ARBA00012438"/>
    </source>
</evidence>
<sequence length="1235" mass="143594">MNKAGVEILYLKDYAHFLFQNHLTDLAKQELVIKRELEQPLLKWLNHLTDEEFLKIIEKRLTVFLRHMMEGRGNEDIERGISDWKSDQLQELSRLQVTAMDIAVDYGARKKALLKFLPYYTHDLDLALKIINEIVDFYTVHEKRAIEAYTDIQKEESERIIKSQKETEQKLLVKEKRLEESQRMAELGNWEFDLSTGVYSWSDELFRMFGLSYKSSMGLDDIFPLMTKEASERIQENIHNALEFGTSYTHEYEIIRPDGQHRIVRTYAVPEKDKDGKVKLLKGITQDITHLRETEGLLRQSQELLEQIAKLAPIIILVIRVEDNELIYYNENIFENLAIKEVDVKKNGYNHLLEIIHPDDLKTVINRSKSYRSIKENEESIMEFRIKDKAGNWRWYYSRSIVFKRNGNGEVTQILFTASDINDLKSAEETLKQNANFIQKVAETIPNILYIYDIREQKNVYANRTVGDVLGYSPEGLKDLGTNVLTTFLHPDDLPKITRYFNDFVNAKEGEIRKLVYRMKDARGKWSWFISMDTIFARDEKGMPFQILGVTQDITDRVEAEEALKYSEAQLVEAQKIGHVGSFDWNMKTNIVQGTQEFFKIFGLNGNNGTVRLEEIQDLIPEDDARKMFKLVEEAVLDNKMIDVDFRINVGEKTQNLISRAKIYKDESGQGARVVGSILDITEIKRTEETLKIKNDELTNAYDKLDKAQSKLRSINTELEKRVKERTAELEESEEKYRAFVAQSQEGIWRFELHIINDIDVALSSEEQVQKILDYGYVAECNERMAHMYGYASSSKLTGRTIKELFDTNDEKIVKIFRRFVDSGYKLENLLTYGSGPNESKKYYSSNVLGIVAKGKLVRAWSTQIDITAAKVAEREMKASEEQYRFLAETVPQLFWASDANGCIEYYNQNWYNYTGLEFDKDQKWSWINAVYDKDKGPSISKLNECVKSGEMFEIECRLRKHNGNFEWHLARALPLKGDGEIKKWFGTFTDINERKLIEENLRIKNEELSKINLDLDNFIYTASHDLKAPISNIEGLLLTINDTLDPEHCKDEEIVQLFEMMDKSILRFKRTIHDLTEITRAQKSAEEDKEYVVFERIFEDVVTSIYDLVNATQATFDLDFSVPSIKFSRKSMRSIFYNLISNALKYRHPDRKPVVEVKTEQEEDWTVLTVKDNGLGISDTNKEKVFSMFKRLHAHEEGSGVGLYIVKRIVTNAGGKIELESKVDEGTTFKVFLK</sequence>
<feature type="domain" description="PAC" evidence="9">
    <location>
        <begin position="953"/>
        <end position="1004"/>
    </location>
</feature>
<proteinExistence type="predicted"/>
<dbReference type="InterPro" id="IPR013655">
    <property type="entry name" value="PAS_fold_3"/>
</dbReference>
<name>A0A098LE65_9BACT</name>
<keyword evidence="4" id="KW-0808">Transferase</keyword>
<dbReference type="FunFam" id="3.30.450.20:FF:000099">
    <property type="entry name" value="Sensory box sensor histidine kinase"/>
    <property type="match status" value="1"/>
</dbReference>
<gene>
    <name evidence="10" type="ORF">MYP_1731</name>
</gene>
<dbReference type="SUPFAM" id="SSF55874">
    <property type="entry name" value="ATPase domain of HSP90 chaperone/DNA topoisomerase II/histidine kinase"/>
    <property type="match status" value="1"/>
</dbReference>
<dbReference type="InterPro" id="IPR036890">
    <property type="entry name" value="HATPase_C_sf"/>
</dbReference>
<dbReference type="PRINTS" id="PR00344">
    <property type="entry name" value="BCTRLSENSOR"/>
</dbReference>
<dbReference type="NCBIfam" id="TIGR00229">
    <property type="entry name" value="sensory_box"/>
    <property type="match status" value="4"/>
</dbReference>
<dbReference type="SUPFAM" id="SSF47384">
    <property type="entry name" value="Homodimeric domain of signal transducing histidine kinase"/>
    <property type="match status" value="1"/>
</dbReference>
<dbReference type="OrthoDB" id="9124519at2"/>